<dbReference type="Pfam" id="PF19577">
    <property type="entry name" value="DcaP"/>
    <property type="match status" value="1"/>
</dbReference>
<organism evidence="3 4">
    <name type="scientific">Enhydrobacter aerosaccus</name>
    <dbReference type="NCBI Taxonomy" id="225324"/>
    <lineage>
        <taxon>Bacteria</taxon>
        <taxon>Pseudomonadati</taxon>
        <taxon>Pseudomonadota</taxon>
        <taxon>Alphaproteobacteria</taxon>
        <taxon>Hyphomicrobiales</taxon>
        <taxon>Enhydrobacter</taxon>
    </lineage>
</organism>
<evidence type="ECO:0000256" key="1">
    <source>
        <dbReference type="SAM" id="Coils"/>
    </source>
</evidence>
<dbReference type="Proteomes" id="UP000053900">
    <property type="component" value="Unassembled WGS sequence"/>
</dbReference>
<reference evidence="3 4" key="1">
    <citation type="submission" date="2015-07" db="EMBL/GenBank/DDBJ databases">
        <title>Draft genome of Enhydrobacter aerosaccus.</title>
        <authorList>
            <person name="Wang X."/>
        </authorList>
    </citation>
    <scope>NUCLEOTIDE SEQUENCE [LARGE SCALE GENOMIC DNA]</scope>
    <source>
        <strain evidence="3 4">CGMCC9176</strain>
    </source>
</reference>
<evidence type="ECO:0008006" key="5">
    <source>
        <dbReference type="Google" id="ProtNLM"/>
    </source>
</evidence>
<dbReference type="InterPro" id="IPR023614">
    <property type="entry name" value="Porin_dom_sf"/>
</dbReference>
<evidence type="ECO:0000313" key="3">
    <source>
        <dbReference type="EMBL" id="KND18252.1"/>
    </source>
</evidence>
<name>A0ABR5IJB4_9HYPH</name>
<feature type="coiled-coil region" evidence="1">
    <location>
        <begin position="25"/>
        <end position="52"/>
    </location>
</feature>
<comment type="caution">
    <text evidence="3">The sequence shown here is derived from an EMBL/GenBank/DDBJ whole genome shotgun (WGS) entry which is preliminary data.</text>
</comment>
<accession>A0ABR5IJB4</accession>
<keyword evidence="2" id="KW-0732">Signal</keyword>
<dbReference type="InterPro" id="IPR045748">
    <property type="entry name" value="DcaP"/>
</dbReference>
<keyword evidence="4" id="KW-1185">Reference proteome</keyword>
<protein>
    <recommendedName>
        <fullName evidence="5">Porin subfamily protein</fullName>
    </recommendedName>
</protein>
<evidence type="ECO:0000256" key="2">
    <source>
        <dbReference type="SAM" id="SignalP"/>
    </source>
</evidence>
<keyword evidence="1" id="KW-0175">Coiled coil</keyword>
<sequence length="453" mass="48333">MTRIHTLTKTVLAASLLTSITQIAYAATEDEVTALRNEVAQLKALVMQQQGNPVSATGLPTTTIGSISGDRALKKFGDSSTAQNPAPGFKLTTSNGAEVELYGSLRGDASFILEGNDGVQSNVPNVGSASSTMVKDKINTTAQMTRLGLNFKTKVGDGQKLGGKLEADFYNGNTNTNNAGSLRVRHAFLTYNDWLLGQTKSTFLGYSPEVIDVGTIVGTGVTRIPMVRYSHDLKPGTQLLVGLERGQSSASGSNTSYKTPALTARINQNFHGKDGLAMLRGMVENYEVDRTATANITAANDNVTGYGLGAGVNYKFNKAIEGFADVNYTKGTSGLVYGQTNAYVLNGAGDADENAATSWMVGGVFNITPRLRSNVGYSQVNFDDSSDYAKNATIANGTSAASNEKLRDLWANLIFSPVKQVDLGIEYHDGERETFNGTTFSDDRVNVMASYKF</sequence>
<gene>
    <name evidence="3" type="ORF">AFK20_11710</name>
</gene>
<feature type="signal peptide" evidence="2">
    <location>
        <begin position="1"/>
        <end position="26"/>
    </location>
</feature>
<proteinExistence type="predicted"/>
<dbReference type="EMBL" id="LGSW01000016">
    <property type="protein sequence ID" value="KND18252.1"/>
    <property type="molecule type" value="Genomic_DNA"/>
</dbReference>
<evidence type="ECO:0000313" key="4">
    <source>
        <dbReference type="Proteomes" id="UP000053900"/>
    </source>
</evidence>
<feature type="chain" id="PRO_5047208844" description="Porin subfamily protein" evidence="2">
    <location>
        <begin position="27"/>
        <end position="453"/>
    </location>
</feature>
<dbReference type="Gene3D" id="2.40.160.10">
    <property type="entry name" value="Porin"/>
    <property type="match status" value="1"/>
</dbReference>
<dbReference type="SUPFAM" id="SSF56935">
    <property type="entry name" value="Porins"/>
    <property type="match status" value="1"/>
</dbReference>